<gene>
    <name evidence="1" type="ORF">SAMN05421547_1272</name>
</gene>
<accession>A0A1H3TBL3</accession>
<dbReference type="Proteomes" id="UP000183417">
    <property type="component" value="Unassembled WGS sequence"/>
</dbReference>
<dbReference type="EMBL" id="FNPE01000027">
    <property type="protein sequence ID" value="SDZ47327.1"/>
    <property type="molecule type" value="Genomic_DNA"/>
</dbReference>
<dbReference type="AlphaFoldDB" id="A0A1H3TBL3"/>
<evidence type="ECO:0000313" key="1">
    <source>
        <dbReference type="EMBL" id="SDZ47327.1"/>
    </source>
</evidence>
<proteinExistence type="predicted"/>
<evidence type="ECO:0000313" key="2">
    <source>
        <dbReference type="Proteomes" id="UP000183417"/>
    </source>
</evidence>
<reference evidence="1 2" key="1">
    <citation type="submission" date="2016-10" db="EMBL/GenBank/DDBJ databases">
        <authorList>
            <person name="de Groot N.N."/>
        </authorList>
    </citation>
    <scope>NUCLEOTIDE SEQUENCE [LARGE SCALE GENOMIC DNA]</scope>
    <source>
        <strain evidence="1 2">LMG 24775</strain>
    </source>
</reference>
<name>A0A1H3TBL3_9BURK</name>
<protein>
    <submittedName>
        <fullName evidence="1">Uncharacterized protein</fullName>
    </submittedName>
</protein>
<organism evidence="1 2">
    <name type="scientific">Delftia lacustris</name>
    <dbReference type="NCBI Taxonomy" id="558537"/>
    <lineage>
        <taxon>Bacteria</taxon>
        <taxon>Pseudomonadati</taxon>
        <taxon>Pseudomonadota</taxon>
        <taxon>Betaproteobacteria</taxon>
        <taxon>Burkholderiales</taxon>
        <taxon>Comamonadaceae</taxon>
        <taxon>Delftia</taxon>
    </lineage>
</organism>
<sequence length="122" mass="13470">MRVYADSLSIHEACGQARCTELDNLISLRIEELAEYEVDDLSSLIKILVLEPSDSLTTVDAELGFSLLGRHCDVAESHREWFELTLVLSDGGFGVVIYVPKHADLDPLLTAYCASQVRATSQ</sequence>